<dbReference type="Gene3D" id="3.40.50.1820">
    <property type="entry name" value="alpha/beta hydrolase"/>
    <property type="match status" value="2"/>
</dbReference>
<keyword evidence="6" id="KW-1185">Reference proteome</keyword>
<dbReference type="PANTHER" id="PTHR48081">
    <property type="entry name" value="AB HYDROLASE SUPERFAMILY PROTEIN C4A8.06C"/>
    <property type="match status" value="1"/>
</dbReference>
<dbReference type="InterPro" id="IPR029058">
    <property type="entry name" value="AB_hydrolase_fold"/>
</dbReference>
<dbReference type="PANTHER" id="PTHR48081:SF28">
    <property type="entry name" value="ALPHA_BETA HYDROLASE FOLD-3 DOMAIN-CONTAINING PROTEIN"/>
    <property type="match status" value="1"/>
</dbReference>
<evidence type="ECO:0000259" key="4">
    <source>
        <dbReference type="Pfam" id="PF07859"/>
    </source>
</evidence>
<feature type="domain" description="Alpha/beta hydrolase fold-3" evidence="4">
    <location>
        <begin position="268"/>
        <end position="328"/>
    </location>
</feature>
<evidence type="ECO:0000313" key="5">
    <source>
        <dbReference type="EMBL" id="NXP74236.1"/>
    </source>
</evidence>
<dbReference type="GO" id="GO:0052689">
    <property type="term" value="F:carboxylic ester hydrolase activity"/>
    <property type="evidence" value="ECO:0007669"/>
    <property type="project" value="InterPro"/>
</dbReference>
<dbReference type="InterPro" id="IPR013094">
    <property type="entry name" value="AB_hydrolase_3"/>
</dbReference>
<dbReference type="Proteomes" id="UP000611227">
    <property type="component" value="Unassembled WGS sequence"/>
</dbReference>
<evidence type="ECO:0000256" key="1">
    <source>
        <dbReference type="ARBA" id="ARBA00010515"/>
    </source>
</evidence>
<organism evidence="5 6">
    <name type="scientific">Ramphastos sulfuratus</name>
    <dbReference type="NCBI Taxonomy" id="322582"/>
    <lineage>
        <taxon>Eukaryota</taxon>
        <taxon>Metazoa</taxon>
        <taxon>Chordata</taxon>
        <taxon>Craniata</taxon>
        <taxon>Vertebrata</taxon>
        <taxon>Euteleostomi</taxon>
        <taxon>Archelosauria</taxon>
        <taxon>Archosauria</taxon>
        <taxon>Dinosauria</taxon>
        <taxon>Saurischia</taxon>
        <taxon>Theropoda</taxon>
        <taxon>Coelurosauria</taxon>
        <taxon>Aves</taxon>
        <taxon>Neognathae</taxon>
        <taxon>Neoaves</taxon>
        <taxon>Telluraves</taxon>
        <taxon>Coraciimorphae</taxon>
        <taxon>Piciformes</taxon>
        <taxon>Ramphastidae</taxon>
        <taxon>Ramphastos</taxon>
    </lineage>
</organism>
<accession>A0A852C367</accession>
<dbReference type="SUPFAM" id="SSF53474">
    <property type="entry name" value="alpha/beta-Hydrolases"/>
    <property type="match status" value="2"/>
</dbReference>
<comment type="similarity">
    <text evidence="1">Belongs to the 'GDXG' lipolytic enzyme family.</text>
</comment>
<gene>
    <name evidence="5" type="primary">Aadac</name>
    <name evidence="5" type="ORF">RAMSUL_R00931</name>
</gene>
<dbReference type="GO" id="GO:0016020">
    <property type="term" value="C:membrane"/>
    <property type="evidence" value="ECO:0007669"/>
    <property type="project" value="InterPro"/>
</dbReference>
<dbReference type="InterPro" id="IPR050300">
    <property type="entry name" value="GDXG_lipolytic_enzyme"/>
</dbReference>
<sequence length="355" mass="39711">AVIAEQLGLMHYMDVMMLLARVEQVAPTSDENTTVTDTEFSGVPVRLFVPKKEAAGLRRAIIYFHGGGWCLGDVGMKGYDYLMRWTSNKLNAVVVSVKLNLPTSSFSPFPPVLSLPDSLKKSLPSFFVAPFRSWKATRRSPGSLLFSRLNSPNSFKDPEVETQLKAQALIYPALQTLDLRSPSYEENKDDPLLSRSLMVRFWSEYFTTDASLREAMDSNRHVPASSSHLFQLVNWSSLLPAEMSEGHLYANPTSGSPELAHKYPGFLDVRAAPLLASDARLRRLPLTYILTCGHDVLRDDGVMYAARLRAAGVPLTHRHFKETFHGAMLFISNLGELAAGRRLLNSYTEWLDENL</sequence>
<proteinExistence type="inferred from homology"/>
<keyword evidence="3" id="KW-1015">Disulfide bond</keyword>
<dbReference type="Pfam" id="PF07859">
    <property type="entry name" value="Abhydrolase_3"/>
    <property type="match status" value="2"/>
</dbReference>
<evidence type="ECO:0000256" key="2">
    <source>
        <dbReference type="ARBA" id="ARBA00022801"/>
    </source>
</evidence>
<feature type="domain" description="Alpha/beta hydrolase fold-3" evidence="4">
    <location>
        <begin position="61"/>
        <end position="101"/>
    </location>
</feature>
<name>A0A852C367_9PICI</name>
<feature type="non-terminal residue" evidence="5">
    <location>
        <position position="355"/>
    </location>
</feature>
<comment type="caution">
    <text evidence="5">The sequence shown here is derived from an EMBL/GenBank/DDBJ whole genome shotgun (WGS) entry which is preliminary data.</text>
</comment>
<protein>
    <submittedName>
        <fullName evidence="5">AAAD deacetylase</fullName>
    </submittedName>
</protein>
<dbReference type="InterPro" id="IPR017157">
    <property type="entry name" value="Arylacetamide_deacetylase"/>
</dbReference>
<reference evidence="5" key="1">
    <citation type="submission" date="2019-09" db="EMBL/GenBank/DDBJ databases">
        <title>Bird 10,000 Genomes (B10K) Project - Family phase.</title>
        <authorList>
            <person name="Zhang G."/>
        </authorList>
    </citation>
    <scope>NUCLEOTIDE SEQUENCE</scope>
    <source>
        <strain evidence="5">B10K-DU-001-30</strain>
        <tissue evidence="5">Muscle</tissue>
    </source>
</reference>
<feature type="non-terminal residue" evidence="5">
    <location>
        <position position="1"/>
    </location>
</feature>
<dbReference type="PIRSF" id="PIRSF037251">
    <property type="entry name" value="Arylacetamide_deacetylase"/>
    <property type="match status" value="1"/>
</dbReference>
<dbReference type="EMBL" id="WBNM01015771">
    <property type="protein sequence ID" value="NXP74236.1"/>
    <property type="molecule type" value="Genomic_DNA"/>
</dbReference>
<keyword evidence="2" id="KW-0378">Hydrolase</keyword>
<dbReference type="AlphaFoldDB" id="A0A852C367"/>
<evidence type="ECO:0000256" key="3">
    <source>
        <dbReference type="ARBA" id="ARBA00023157"/>
    </source>
</evidence>
<evidence type="ECO:0000313" key="6">
    <source>
        <dbReference type="Proteomes" id="UP000611227"/>
    </source>
</evidence>